<dbReference type="Proteomes" id="UP000298030">
    <property type="component" value="Unassembled WGS sequence"/>
</dbReference>
<reference evidence="2 3" key="1">
    <citation type="journal article" date="2019" name="Nat. Ecol. Evol.">
        <title>Megaphylogeny resolves global patterns of mushroom evolution.</title>
        <authorList>
            <person name="Varga T."/>
            <person name="Krizsan K."/>
            <person name="Foldi C."/>
            <person name="Dima B."/>
            <person name="Sanchez-Garcia M."/>
            <person name="Sanchez-Ramirez S."/>
            <person name="Szollosi G.J."/>
            <person name="Szarkandi J.G."/>
            <person name="Papp V."/>
            <person name="Albert L."/>
            <person name="Andreopoulos W."/>
            <person name="Angelini C."/>
            <person name="Antonin V."/>
            <person name="Barry K.W."/>
            <person name="Bougher N.L."/>
            <person name="Buchanan P."/>
            <person name="Buyck B."/>
            <person name="Bense V."/>
            <person name="Catcheside P."/>
            <person name="Chovatia M."/>
            <person name="Cooper J."/>
            <person name="Damon W."/>
            <person name="Desjardin D."/>
            <person name="Finy P."/>
            <person name="Geml J."/>
            <person name="Haridas S."/>
            <person name="Hughes K."/>
            <person name="Justo A."/>
            <person name="Karasinski D."/>
            <person name="Kautmanova I."/>
            <person name="Kiss B."/>
            <person name="Kocsube S."/>
            <person name="Kotiranta H."/>
            <person name="LaButti K.M."/>
            <person name="Lechner B.E."/>
            <person name="Liimatainen K."/>
            <person name="Lipzen A."/>
            <person name="Lukacs Z."/>
            <person name="Mihaltcheva S."/>
            <person name="Morgado L.N."/>
            <person name="Niskanen T."/>
            <person name="Noordeloos M.E."/>
            <person name="Ohm R.A."/>
            <person name="Ortiz-Santana B."/>
            <person name="Ovrebo C."/>
            <person name="Racz N."/>
            <person name="Riley R."/>
            <person name="Savchenko A."/>
            <person name="Shiryaev A."/>
            <person name="Soop K."/>
            <person name="Spirin V."/>
            <person name="Szebenyi C."/>
            <person name="Tomsovsky M."/>
            <person name="Tulloss R.E."/>
            <person name="Uehling J."/>
            <person name="Grigoriev I.V."/>
            <person name="Vagvolgyi C."/>
            <person name="Papp T."/>
            <person name="Martin F.M."/>
            <person name="Miettinen O."/>
            <person name="Hibbett D.S."/>
            <person name="Nagy L.G."/>
        </authorList>
    </citation>
    <scope>NUCLEOTIDE SEQUENCE [LARGE SCALE GENOMIC DNA]</scope>
    <source>
        <strain evidence="2 3">FP101781</strain>
    </source>
</reference>
<evidence type="ECO:0000313" key="3">
    <source>
        <dbReference type="Proteomes" id="UP000298030"/>
    </source>
</evidence>
<dbReference type="EMBL" id="QPFP01000063">
    <property type="protein sequence ID" value="TEB24738.1"/>
    <property type="molecule type" value="Genomic_DNA"/>
</dbReference>
<proteinExistence type="predicted"/>
<evidence type="ECO:0000313" key="2">
    <source>
        <dbReference type="EMBL" id="TEB24738.1"/>
    </source>
</evidence>
<evidence type="ECO:0000256" key="1">
    <source>
        <dbReference type="SAM" id="MobiDB-lite"/>
    </source>
</evidence>
<dbReference type="OrthoDB" id="3020801at2759"/>
<gene>
    <name evidence="2" type="ORF">FA13DRAFT_1796938</name>
</gene>
<protein>
    <submittedName>
        <fullName evidence="2">Uncharacterized protein</fullName>
    </submittedName>
</protein>
<keyword evidence="3" id="KW-1185">Reference proteome</keyword>
<feature type="region of interest" description="Disordered" evidence="1">
    <location>
        <begin position="58"/>
        <end position="107"/>
    </location>
</feature>
<organism evidence="2 3">
    <name type="scientific">Coprinellus micaceus</name>
    <name type="common">Glistening ink-cap mushroom</name>
    <name type="synonym">Coprinus micaceus</name>
    <dbReference type="NCBI Taxonomy" id="71717"/>
    <lineage>
        <taxon>Eukaryota</taxon>
        <taxon>Fungi</taxon>
        <taxon>Dikarya</taxon>
        <taxon>Basidiomycota</taxon>
        <taxon>Agaricomycotina</taxon>
        <taxon>Agaricomycetes</taxon>
        <taxon>Agaricomycetidae</taxon>
        <taxon>Agaricales</taxon>
        <taxon>Agaricineae</taxon>
        <taxon>Psathyrellaceae</taxon>
        <taxon>Coprinellus</taxon>
    </lineage>
</organism>
<feature type="compositionally biased region" description="Basic and acidic residues" evidence="1">
    <location>
        <begin position="90"/>
        <end position="107"/>
    </location>
</feature>
<sequence>MQWVLDFEDVQPVLPPSGFDISPLLRHAIDIDPAEASEGFNYLAVGLSQPGVAVGAGAAASTSGKRTTKADDNGPARKKSKRGHTKLQKKRDQATVKDGHCPDPERAHQVINRGSTFTVKVPIELDNLPASSCGYRASTKKQPRMSTTTYPFVDPKTGRIFMVLVASPKDESWMGSCMGAFHAMEDARGRLIMEVLEIHHRRGSFPAINVDISYGQGPKRPHNLDNGPHSELMRALLKNEDVRRIAVFASAALSVWAPDLYAHYKTNLDSLLKKMPTLQRNFNKSTFACSAFNFEPMACTCAYRDCMNLPFGSSPWDIRPYKGRPSPVLAHPNITIQPGENRASFTQFTAGDLFRFLDNGFKTEEGLRKSVSKKIYAAKMKEKETRWELGLGKWSAMEDLVDRAQKKADVEKEEGEASDDEL</sequence>
<name>A0A4Y7SSX1_COPMI</name>
<feature type="compositionally biased region" description="Basic residues" evidence="1">
    <location>
        <begin position="76"/>
        <end position="89"/>
    </location>
</feature>
<comment type="caution">
    <text evidence="2">The sequence shown here is derived from an EMBL/GenBank/DDBJ whole genome shotgun (WGS) entry which is preliminary data.</text>
</comment>
<dbReference type="AlphaFoldDB" id="A0A4Y7SSX1"/>
<accession>A0A4Y7SSX1</accession>